<dbReference type="EMBL" id="CP022753">
    <property type="protein sequence ID" value="ASU84045.1"/>
    <property type="molecule type" value="Genomic_DNA"/>
</dbReference>
<evidence type="ECO:0000256" key="1">
    <source>
        <dbReference type="SAM" id="MobiDB-lite"/>
    </source>
</evidence>
<dbReference type="AlphaFoldDB" id="A0A223S7E1"/>
<keyword evidence="3" id="KW-1185">Reference proteome</keyword>
<name>A0A223S7E1_9ACTN</name>
<gene>
    <name evidence="2" type="ORF">CDO52_15725</name>
</gene>
<dbReference type="RefSeq" id="WP_017621791.1">
    <property type="nucleotide sequence ID" value="NZ_ANBG01000444.1"/>
</dbReference>
<evidence type="ECO:0000313" key="2">
    <source>
        <dbReference type="EMBL" id="ASU84045.1"/>
    </source>
</evidence>
<organism evidence="2 3">
    <name type="scientific">Nocardiopsis gilva YIM 90087</name>
    <dbReference type="NCBI Taxonomy" id="1235441"/>
    <lineage>
        <taxon>Bacteria</taxon>
        <taxon>Bacillati</taxon>
        <taxon>Actinomycetota</taxon>
        <taxon>Actinomycetes</taxon>
        <taxon>Streptosporangiales</taxon>
        <taxon>Nocardiopsidaceae</taxon>
        <taxon>Nocardiopsis</taxon>
    </lineage>
</organism>
<protein>
    <submittedName>
        <fullName evidence="2">Uncharacterized protein</fullName>
    </submittedName>
</protein>
<dbReference type="KEGG" id="ngv:CDO52_15725"/>
<dbReference type="Proteomes" id="UP000215005">
    <property type="component" value="Chromosome"/>
</dbReference>
<dbReference type="OrthoDB" id="4800194at2"/>
<proteinExistence type="predicted"/>
<feature type="region of interest" description="Disordered" evidence="1">
    <location>
        <begin position="1"/>
        <end position="29"/>
    </location>
</feature>
<reference evidence="2 3" key="1">
    <citation type="submission" date="2017-08" db="EMBL/GenBank/DDBJ databases">
        <title>The complete genome sequence of Nocardiopsis gilva YIM 90087.</title>
        <authorList>
            <person name="Yin M."/>
            <person name="Tang S."/>
        </authorList>
    </citation>
    <scope>NUCLEOTIDE SEQUENCE [LARGE SCALE GENOMIC DNA]</scope>
    <source>
        <strain evidence="2 3">YIM 90087</strain>
    </source>
</reference>
<evidence type="ECO:0000313" key="3">
    <source>
        <dbReference type="Proteomes" id="UP000215005"/>
    </source>
</evidence>
<accession>A0A223S7E1</accession>
<sequence length="287" mass="31845">MFAASLRAASDTASGDALPRNPTPQEEEALAKAEQLLLKECMEDKGFEYWIAIEEPQPETKDHRYVIDDPDWAEKHGYGSELQRERAELREKDPNRVYFESLPEERRADALRAANGPQPVGLRATTPDGMSLDRSDQGCTSQAQRELYGDLPAWFQARVTVDSLPEIRYQRVIGDPRYKEAAKPWAACMSAAGHEYATPLELRDALPPPEAPMPKEDEVDLATAEARCAVESGFADVVADLDSHYAGELRREYASALAEKRRLQLDALPRAYSVIGENAEEAPGGGE</sequence>
<feature type="region of interest" description="Disordered" evidence="1">
    <location>
        <begin position="116"/>
        <end position="136"/>
    </location>
</feature>